<dbReference type="AlphaFoldDB" id="A0A5M6HMV8"/>
<dbReference type="InterPro" id="IPR027417">
    <property type="entry name" value="P-loop_NTPase"/>
</dbReference>
<dbReference type="PANTHER" id="PTHR24221">
    <property type="entry name" value="ATP-BINDING CASSETTE SUB-FAMILY B"/>
    <property type="match status" value="1"/>
</dbReference>
<proteinExistence type="predicted"/>
<feature type="region of interest" description="Disordered" evidence="1">
    <location>
        <begin position="40"/>
        <end position="60"/>
    </location>
</feature>
<dbReference type="RefSeq" id="WP_150098623.1">
    <property type="nucleotide sequence ID" value="NZ_VWPL01000038.1"/>
</dbReference>
<gene>
    <name evidence="2" type="ORF">F1193_15060</name>
</gene>
<evidence type="ECO:0008006" key="4">
    <source>
        <dbReference type="Google" id="ProtNLM"/>
    </source>
</evidence>
<organism evidence="2 3">
    <name type="scientific">Blastochloris sulfoviridis</name>
    <dbReference type="NCBI Taxonomy" id="50712"/>
    <lineage>
        <taxon>Bacteria</taxon>
        <taxon>Pseudomonadati</taxon>
        <taxon>Pseudomonadota</taxon>
        <taxon>Alphaproteobacteria</taxon>
        <taxon>Hyphomicrobiales</taxon>
        <taxon>Blastochloridaceae</taxon>
        <taxon>Blastochloris</taxon>
    </lineage>
</organism>
<dbReference type="InterPro" id="IPR039421">
    <property type="entry name" value="Type_1_exporter"/>
</dbReference>
<dbReference type="OrthoDB" id="9787557at2"/>
<dbReference type="PANTHER" id="PTHR24221:SF654">
    <property type="entry name" value="ATP-BINDING CASSETTE SUB-FAMILY B MEMBER 6"/>
    <property type="match status" value="1"/>
</dbReference>
<evidence type="ECO:0000313" key="2">
    <source>
        <dbReference type="EMBL" id="KAA5597161.1"/>
    </source>
</evidence>
<dbReference type="EMBL" id="VWPL01000038">
    <property type="protein sequence ID" value="KAA5597161.1"/>
    <property type="molecule type" value="Genomic_DNA"/>
</dbReference>
<name>A0A5M6HMV8_9HYPH</name>
<keyword evidence="3" id="KW-1185">Reference proteome</keyword>
<dbReference type="SUPFAM" id="SSF52540">
    <property type="entry name" value="P-loop containing nucleoside triphosphate hydrolases"/>
    <property type="match status" value="1"/>
</dbReference>
<comment type="caution">
    <text evidence="2">The sequence shown here is derived from an EMBL/GenBank/DDBJ whole genome shotgun (WGS) entry which is preliminary data.</text>
</comment>
<dbReference type="Proteomes" id="UP000323886">
    <property type="component" value="Unassembled WGS sequence"/>
</dbReference>
<dbReference type="GO" id="GO:0034040">
    <property type="term" value="F:ATPase-coupled lipid transmembrane transporter activity"/>
    <property type="evidence" value="ECO:0007669"/>
    <property type="project" value="TreeGrafter"/>
</dbReference>
<sequence>MAPRHDFVVNEMARGYDTRIGGHGNRLSGGNRQRQNLAQALDGAPAVRVRDEATSAPGGETEAAAMQALDGLRRDCTLVMIGHHLSTVRQRDVLFAIGKDLIVTAGTCGEVMTAKEMLGG</sequence>
<dbReference type="Gene3D" id="3.40.50.300">
    <property type="entry name" value="P-loop containing nucleotide triphosphate hydrolases"/>
    <property type="match status" value="1"/>
</dbReference>
<evidence type="ECO:0000313" key="3">
    <source>
        <dbReference type="Proteomes" id="UP000323886"/>
    </source>
</evidence>
<evidence type="ECO:0000256" key="1">
    <source>
        <dbReference type="SAM" id="MobiDB-lite"/>
    </source>
</evidence>
<reference evidence="2 3" key="1">
    <citation type="submission" date="2019-09" db="EMBL/GenBank/DDBJ databases">
        <title>Draft Whole-Genome sequence of Blastochloris sulfoviridis DSM 729.</title>
        <authorList>
            <person name="Meyer T.E."/>
            <person name="Kyndt J.A."/>
        </authorList>
    </citation>
    <scope>NUCLEOTIDE SEQUENCE [LARGE SCALE GENOMIC DNA]</scope>
    <source>
        <strain evidence="2 3">DSM 729</strain>
    </source>
</reference>
<accession>A0A5M6HMV8</accession>
<protein>
    <recommendedName>
        <fullName evidence="4">ATP-binding cassette domain-containing protein</fullName>
    </recommendedName>
</protein>